<sequence>MNHRIGPSGLLLFYIATFLSVANHQQASAQATGRITVTVTNRTTGEALGNQEVEVLRHMDEMGEPEVVVSHMTDRNGRYVFEKLPLDGAHY</sequence>
<name>A0A382LQ11_9ZZZZ</name>
<reference evidence="1" key="1">
    <citation type="submission" date="2018-05" db="EMBL/GenBank/DDBJ databases">
        <authorList>
            <person name="Lanie J.A."/>
            <person name="Ng W.-L."/>
            <person name="Kazmierczak K.M."/>
            <person name="Andrzejewski T.M."/>
            <person name="Davidsen T.M."/>
            <person name="Wayne K.J."/>
            <person name="Tettelin H."/>
            <person name="Glass J.I."/>
            <person name="Rusch D."/>
            <person name="Podicherti R."/>
            <person name="Tsui H.-C.T."/>
            <person name="Winkler M.E."/>
        </authorList>
    </citation>
    <scope>NUCLEOTIDE SEQUENCE</scope>
</reference>
<accession>A0A382LQ11</accession>
<organism evidence="1">
    <name type="scientific">marine metagenome</name>
    <dbReference type="NCBI Taxonomy" id="408172"/>
    <lineage>
        <taxon>unclassified sequences</taxon>
        <taxon>metagenomes</taxon>
        <taxon>ecological metagenomes</taxon>
    </lineage>
</organism>
<dbReference type="EMBL" id="UINC01088507">
    <property type="protein sequence ID" value="SVC38798.1"/>
    <property type="molecule type" value="Genomic_DNA"/>
</dbReference>
<proteinExistence type="predicted"/>
<evidence type="ECO:0008006" key="2">
    <source>
        <dbReference type="Google" id="ProtNLM"/>
    </source>
</evidence>
<evidence type="ECO:0000313" key="1">
    <source>
        <dbReference type="EMBL" id="SVC38798.1"/>
    </source>
</evidence>
<gene>
    <name evidence="1" type="ORF">METZ01_LOCUS291652</name>
</gene>
<dbReference type="AlphaFoldDB" id="A0A382LQ11"/>
<protein>
    <recommendedName>
        <fullName evidence="2">Carboxypeptidase regulatory-like domain-containing protein</fullName>
    </recommendedName>
</protein>
<feature type="non-terminal residue" evidence="1">
    <location>
        <position position="91"/>
    </location>
</feature>